<comment type="caution">
    <text evidence="3">The sequence shown here is derived from an EMBL/GenBank/DDBJ whole genome shotgun (WGS) entry which is preliminary data.</text>
</comment>
<gene>
    <name evidence="3" type="ORF">EV699_12230</name>
</gene>
<name>A0A4R2L035_9GAMM</name>
<dbReference type="InterPro" id="IPR011990">
    <property type="entry name" value="TPR-like_helical_dom_sf"/>
</dbReference>
<organism evidence="3 4">
    <name type="scientific">Plasticicumulans lactativorans</name>
    <dbReference type="NCBI Taxonomy" id="1133106"/>
    <lineage>
        <taxon>Bacteria</taxon>
        <taxon>Pseudomonadati</taxon>
        <taxon>Pseudomonadota</taxon>
        <taxon>Gammaproteobacteria</taxon>
        <taxon>Candidatus Competibacteraceae</taxon>
        <taxon>Plasticicumulans</taxon>
    </lineage>
</organism>
<evidence type="ECO:0000256" key="1">
    <source>
        <dbReference type="PROSITE-ProRule" id="PRU00339"/>
    </source>
</evidence>
<feature type="chain" id="PRO_5020976668" evidence="2">
    <location>
        <begin position="29"/>
        <end position="139"/>
    </location>
</feature>
<dbReference type="EMBL" id="SLWY01000022">
    <property type="protein sequence ID" value="TCO78862.1"/>
    <property type="molecule type" value="Genomic_DNA"/>
</dbReference>
<keyword evidence="4" id="KW-1185">Reference proteome</keyword>
<feature type="repeat" description="TPR" evidence="1">
    <location>
        <begin position="59"/>
        <end position="92"/>
    </location>
</feature>
<protein>
    <submittedName>
        <fullName evidence="3">Tetratricopeptide repeat protein</fullName>
    </submittedName>
</protein>
<dbReference type="Pfam" id="PF00515">
    <property type="entry name" value="TPR_1"/>
    <property type="match status" value="1"/>
</dbReference>
<evidence type="ECO:0000313" key="4">
    <source>
        <dbReference type="Proteomes" id="UP000295765"/>
    </source>
</evidence>
<dbReference type="OrthoDB" id="9807628at2"/>
<dbReference type="Proteomes" id="UP000295765">
    <property type="component" value="Unassembled WGS sequence"/>
</dbReference>
<accession>A0A4R2L035</accession>
<dbReference type="SMART" id="SM00028">
    <property type="entry name" value="TPR"/>
    <property type="match status" value="1"/>
</dbReference>
<sequence length="139" mass="14940">MCRSRCRLPPVAVALALVLPACTTLVPAATPAAAGTAAHAEDPLLAACRQALAAPADIGDPWFLLGNAYAEQGRLSEAEDAYRRALERAAHSRAQHNLALVQLQLGMHNLREAARQLPARDRARAETREFLRALMETAP</sequence>
<evidence type="ECO:0000256" key="2">
    <source>
        <dbReference type="SAM" id="SignalP"/>
    </source>
</evidence>
<keyword evidence="2" id="KW-0732">Signal</keyword>
<dbReference type="RefSeq" id="WP_132545050.1">
    <property type="nucleotide sequence ID" value="NZ_SLWY01000022.1"/>
</dbReference>
<keyword evidence="1" id="KW-0802">TPR repeat</keyword>
<dbReference type="InterPro" id="IPR019734">
    <property type="entry name" value="TPR_rpt"/>
</dbReference>
<dbReference type="Gene3D" id="1.25.40.10">
    <property type="entry name" value="Tetratricopeptide repeat domain"/>
    <property type="match status" value="1"/>
</dbReference>
<dbReference type="AlphaFoldDB" id="A0A4R2L035"/>
<dbReference type="PROSITE" id="PS50005">
    <property type="entry name" value="TPR"/>
    <property type="match status" value="1"/>
</dbReference>
<feature type="signal peptide" evidence="2">
    <location>
        <begin position="1"/>
        <end position="28"/>
    </location>
</feature>
<proteinExistence type="predicted"/>
<dbReference type="SUPFAM" id="SSF48452">
    <property type="entry name" value="TPR-like"/>
    <property type="match status" value="1"/>
</dbReference>
<evidence type="ECO:0000313" key="3">
    <source>
        <dbReference type="EMBL" id="TCO78862.1"/>
    </source>
</evidence>
<reference evidence="3 4" key="1">
    <citation type="submission" date="2019-03" db="EMBL/GenBank/DDBJ databases">
        <title>Genomic Encyclopedia of Type Strains, Phase IV (KMG-IV): sequencing the most valuable type-strain genomes for metagenomic binning, comparative biology and taxonomic classification.</title>
        <authorList>
            <person name="Goeker M."/>
        </authorList>
    </citation>
    <scope>NUCLEOTIDE SEQUENCE [LARGE SCALE GENOMIC DNA]</scope>
    <source>
        <strain evidence="3 4">DSM 25287</strain>
    </source>
</reference>